<protein>
    <recommendedName>
        <fullName evidence="3">DUF937 domain-containing protein</fullName>
    </recommendedName>
</protein>
<proteinExistence type="predicted"/>
<dbReference type="Pfam" id="PF06078">
    <property type="entry name" value="DUF937"/>
    <property type="match status" value="1"/>
</dbReference>
<keyword evidence="2" id="KW-1185">Reference proteome</keyword>
<dbReference type="eggNOG" id="COG5403">
    <property type="taxonomic scope" value="Bacteria"/>
</dbReference>
<organism evidence="1 2">
    <name type="scientific">Gordonia soli NBRC 108243</name>
    <dbReference type="NCBI Taxonomy" id="1223545"/>
    <lineage>
        <taxon>Bacteria</taxon>
        <taxon>Bacillati</taxon>
        <taxon>Actinomycetota</taxon>
        <taxon>Actinomycetes</taxon>
        <taxon>Mycobacteriales</taxon>
        <taxon>Gordoniaceae</taxon>
        <taxon>Gordonia</taxon>
    </lineage>
</organism>
<dbReference type="EMBL" id="BANX01000023">
    <property type="protein sequence ID" value="GAC69276.1"/>
    <property type="molecule type" value="Genomic_DNA"/>
</dbReference>
<dbReference type="InterPro" id="IPR009282">
    <property type="entry name" value="DUF937"/>
</dbReference>
<comment type="caution">
    <text evidence="1">The sequence shown here is derived from an EMBL/GenBank/DDBJ whole genome shotgun (WGS) entry which is preliminary data.</text>
</comment>
<sequence>MPEFDDLISRLPIADIAGRLGVDEATAQAAVEQAVPGLLTGLEHQTTDEGSAQQLAGALDKHTNDLADGEIRLDEVDTADGSKIVGHIFGGRTDDVAHALSGAAPAAAVDPGLIKKLLPILAPIVLSYLTQKVLSGKGSGGAAGGGNSGGAGDLGSILGGALGGSAAGGLGGVLGSILGGASTSGGSGGDQKSGGGLGGLLGSILGGR</sequence>
<dbReference type="OrthoDB" id="3577641at2"/>
<accession>M0QLT8</accession>
<evidence type="ECO:0008006" key="3">
    <source>
        <dbReference type="Google" id="ProtNLM"/>
    </source>
</evidence>
<gene>
    <name evidence="1" type="ORF">GS4_23_00730</name>
</gene>
<name>M0QLT8_9ACTN</name>
<evidence type="ECO:0000313" key="2">
    <source>
        <dbReference type="Proteomes" id="UP000011666"/>
    </source>
</evidence>
<evidence type="ECO:0000313" key="1">
    <source>
        <dbReference type="EMBL" id="GAC69276.1"/>
    </source>
</evidence>
<dbReference type="Proteomes" id="UP000011666">
    <property type="component" value="Unassembled WGS sequence"/>
</dbReference>
<reference evidence="1 2" key="1">
    <citation type="submission" date="2013-01" db="EMBL/GenBank/DDBJ databases">
        <title>Whole genome shotgun sequence of Gordonia soli NBRC 108243.</title>
        <authorList>
            <person name="Isaki-Nakamura S."/>
            <person name="Hosoyama A."/>
            <person name="Tsuchikane K."/>
            <person name="Ando Y."/>
            <person name="Baba S."/>
            <person name="Ohji S."/>
            <person name="Hamada M."/>
            <person name="Tamura T."/>
            <person name="Yamazoe A."/>
            <person name="Yamazaki S."/>
            <person name="Fujita N."/>
        </authorList>
    </citation>
    <scope>NUCLEOTIDE SEQUENCE [LARGE SCALE GENOMIC DNA]</scope>
    <source>
        <strain evidence="1 2">NBRC 108243</strain>
    </source>
</reference>
<dbReference type="RefSeq" id="WP_007622187.1">
    <property type="nucleotide sequence ID" value="NZ_BANX01000023.1"/>
</dbReference>
<dbReference type="AlphaFoldDB" id="M0QLT8"/>